<dbReference type="PANTHER" id="PTHR37423">
    <property type="entry name" value="SOLUBLE LYTIC MUREIN TRANSGLYCOSYLASE-RELATED"/>
    <property type="match status" value="1"/>
</dbReference>
<evidence type="ECO:0000256" key="3">
    <source>
        <dbReference type="SAM" id="Phobius"/>
    </source>
</evidence>
<dbReference type="EMBL" id="QRQQ01000003">
    <property type="protein sequence ID" value="RHN17621.1"/>
    <property type="molecule type" value="Genomic_DNA"/>
</dbReference>
<dbReference type="SMART" id="SM00382">
    <property type="entry name" value="AAA"/>
    <property type="match status" value="1"/>
</dbReference>
<dbReference type="Pfam" id="PF01464">
    <property type="entry name" value="SLT"/>
    <property type="match status" value="1"/>
</dbReference>
<evidence type="ECO:0000256" key="2">
    <source>
        <dbReference type="SAM" id="MobiDB-lite"/>
    </source>
</evidence>
<feature type="domain" description="AAA+ ATPase" evidence="4">
    <location>
        <begin position="839"/>
        <end position="1142"/>
    </location>
</feature>
<feature type="region of interest" description="Disordered" evidence="2">
    <location>
        <begin position="1"/>
        <end position="22"/>
    </location>
</feature>
<sequence>MRDDRSESSPLDQAAGTASQAAQTAGQVKKAVNQAKQGAKAAQKAAHTSQAAYAATASAQGGAAAAGATTGTALAGPLGAVVGVIVTSKTFWKVIGGIFGAIFLFVFIIANLIGIILTYLGFADADAFANEAQSEELSNLKIRIEQIFDQEEYEREILAIIEQNRDLKIEEIDADKEKNYSDYQLSVIDEYETKFKRNASYYLSIFLLDIWDNSTRNKFLGYSSEWGDMSTDLTSQYDSYFEEAAQTYGVPVALLKAMGKTESNFNQGAVSGAGAIGIMQLMPATAASLGVDPYDARQNIMGGAKYIAGNLERFKDYSNGLELAIAAYNAGPGAVIKYGYQIPPYKETQNYVKKVLGYLTIAEGKTESGADTESDEDLSEPYQLLKNAVTEHVDSFFSWSVTDEKEQAATESRYYQISETGKIGIDKDTYEKMKKDGENVVIETVPVTKKTVEYTLALLLNSQPEAGSGYEYKYVTSQSTFELVLKVLKVMEDGVSALKDAFFSLFSWRDFVTGGGDDTYVSNLDVSGDIFTYDTVGKGVKKVVYFNQTEEPWGSMPYGTSTIGAAGCGPTSMSIVISTLTGQTVNPQTTCAFSIQNGEYVSGVGTAHSFIGNAASNWGLTCERVGSHLVIDGMYYSYLLIPSHKYRSRVPAGWLSLLINAGEGIDVDVFFFRQDKSKSMERIGRSIRLNRSKIKDTYDTNTDFDDLSESIHAGYYLKRGLSGSEDFYYMSTLITITGYSTKEVEWRVKEMTKLLNSQDIGVTSCMFREEEAFLSSLPLLCLDKKLYERSKRNVLTSGVASCYPFTSYEMSDKDGIMMGVNKANNSLVIVDIFNTKIYKNANIAILGTSGAGKTFTMQLMALRLRRKNVQVFIIAPDKGHEFARACNNIGGAFIQISPASPNCINVMEIRPTDRTASEILDGYTVERSELAMKIQSLHIFFSLLIPDLSHEEKQLLDEALVITYAEKGITHDNQSLEDSDNPGQYKDMPILGDLHEVLLRKRECRRMANILNRLVHGSAATFNQKTNVDLSNKYVVLDISELSGDLLLGMFVALDFVWAKAKEDRTVEKAIFVDEAWKLLVSNELAGEYLLEIFKVIRAYGGSAICATQDLVDFFALKGGKLGRGILNNSKTKIILNMEPSEAENIRKELDLSEAEAMSIARFERGTGLISTNSNNLIVDFKASQLEKDLITTDRKDLQELKERLQKYGRQAYGKQAI</sequence>
<dbReference type="Gene3D" id="3.40.50.300">
    <property type="entry name" value="P-loop containing nucleotide triphosphate hydrolases"/>
    <property type="match status" value="1"/>
</dbReference>
<gene>
    <name evidence="5" type="ORF">DWZ24_05850</name>
</gene>
<dbReference type="SUPFAM" id="SSF53955">
    <property type="entry name" value="Lysozyme-like"/>
    <property type="match status" value="1"/>
</dbReference>
<dbReference type="SUPFAM" id="SSF52540">
    <property type="entry name" value="P-loop containing nucleoside triphosphate hydrolases"/>
    <property type="match status" value="1"/>
</dbReference>
<evidence type="ECO:0000256" key="1">
    <source>
        <dbReference type="SAM" id="Coils"/>
    </source>
</evidence>
<dbReference type="InterPro" id="IPR008258">
    <property type="entry name" value="Transglycosylase_SLT_dom_1"/>
</dbReference>
<keyword evidence="1" id="KW-0175">Coiled coil</keyword>
<reference evidence="5 6" key="1">
    <citation type="submission" date="2018-08" db="EMBL/GenBank/DDBJ databases">
        <title>A genome reference for cultivated species of the human gut microbiota.</title>
        <authorList>
            <person name="Zou Y."/>
            <person name="Xue W."/>
            <person name="Luo G."/>
        </authorList>
    </citation>
    <scope>NUCLEOTIDE SEQUENCE [LARGE SCALE GENOMIC DNA]</scope>
    <source>
        <strain evidence="5 6">AF31-13BH</strain>
    </source>
</reference>
<dbReference type="Proteomes" id="UP000285652">
    <property type="component" value="Unassembled WGS sequence"/>
</dbReference>
<dbReference type="CDD" id="cd01127">
    <property type="entry name" value="TrwB_TraG_TraD_VirD4"/>
    <property type="match status" value="1"/>
</dbReference>
<evidence type="ECO:0000259" key="4">
    <source>
        <dbReference type="SMART" id="SM00382"/>
    </source>
</evidence>
<dbReference type="Gene3D" id="1.10.8.730">
    <property type="match status" value="1"/>
</dbReference>
<dbReference type="AlphaFoldDB" id="A0A415UHS3"/>
<dbReference type="Pfam" id="PF19044">
    <property type="entry name" value="P-loop_TraG"/>
    <property type="match status" value="2"/>
</dbReference>
<name>A0A415UHS3_9FIRM</name>
<dbReference type="Gene3D" id="1.10.530.10">
    <property type="match status" value="1"/>
</dbReference>
<feature type="compositionally biased region" description="Low complexity" evidence="2">
    <location>
        <begin position="13"/>
        <end position="22"/>
    </location>
</feature>
<dbReference type="InterPro" id="IPR027417">
    <property type="entry name" value="P-loop_NTPase"/>
</dbReference>
<evidence type="ECO:0000313" key="6">
    <source>
        <dbReference type="Proteomes" id="UP000285652"/>
    </source>
</evidence>
<feature type="transmembrane region" description="Helical" evidence="3">
    <location>
        <begin position="98"/>
        <end position="122"/>
    </location>
</feature>
<comment type="caution">
    <text evidence="5">The sequence shown here is derived from an EMBL/GenBank/DDBJ whole genome shotgun (WGS) entry which is preliminary data.</text>
</comment>
<proteinExistence type="predicted"/>
<dbReference type="PANTHER" id="PTHR37423:SF2">
    <property type="entry name" value="MEMBRANE-BOUND LYTIC MUREIN TRANSGLYCOSYLASE C"/>
    <property type="match status" value="1"/>
</dbReference>
<evidence type="ECO:0000313" key="5">
    <source>
        <dbReference type="EMBL" id="RHN17621.1"/>
    </source>
</evidence>
<organism evidence="5 6">
    <name type="scientific">Dorea formicigenerans</name>
    <dbReference type="NCBI Taxonomy" id="39486"/>
    <lineage>
        <taxon>Bacteria</taxon>
        <taxon>Bacillati</taxon>
        <taxon>Bacillota</taxon>
        <taxon>Clostridia</taxon>
        <taxon>Lachnospirales</taxon>
        <taxon>Lachnospiraceae</taxon>
        <taxon>Dorea</taxon>
    </lineage>
</organism>
<protein>
    <recommendedName>
        <fullName evidence="4">AAA+ ATPase domain-containing protein</fullName>
    </recommendedName>
</protein>
<dbReference type="InterPro" id="IPR003593">
    <property type="entry name" value="AAA+_ATPase"/>
</dbReference>
<keyword evidence="3" id="KW-1133">Transmembrane helix</keyword>
<dbReference type="InterPro" id="IPR043964">
    <property type="entry name" value="P-loop_TraG"/>
</dbReference>
<feature type="coiled-coil region" evidence="1">
    <location>
        <begin position="130"/>
        <end position="170"/>
    </location>
</feature>
<dbReference type="CDD" id="cd00254">
    <property type="entry name" value="LT-like"/>
    <property type="match status" value="1"/>
</dbReference>
<dbReference type="InterPro" id="IPR023346">
    <property type="entry name" value="Lysozyme-like_dom_sf"/>
</dbReference>
<accession>A0A415UHS3</accession>
<keyword evidence="3" id="KW-0472">Membrane</keyword>
<keyword evidence="3" id="KW-0812">Transmembrane</keyword>